<evidence type="ECO:0000259" key="8">
    <source>
        <dbReference type="SMART" id="SM01267"/>
    </source>
</evidence>
<dbReference type="SUPFAM" id="SSF110217">
    <property type="entry name" value="DNA-binding protein LAG-1 (CSL)"/>
    <property type="match status" value="1"/>
</dbReference>
<evidence type="ECO:0000256" key="3">
    <source>
        <dbReference type="ARBA" id="ARBA00023015"/>
    </source>
</evidence>
<dbReference type="InterPro" id="IPR013783">
    <property type="entry name" value="Ig-like_fold"/>
</dbReference>
<keyword evidence="11" id="KW-1185">Reference proteome</keyword>
<dbReference type="SMART" id="SM01268">
    <property type="entry name" value="BTD"/>
    <property type="match status" value="1"/>
</dbReference>
<dbReference type="GO" id="GO:0001228">
    <property type="term" value="F:DNA-binding transcription activator activity, RNA polymerase II-specific"/>
    <property type="evidence" value="ECO:0007669"/>
    <property type="project" value="InterPro"/>
</dbReference>
<gene>
    <name evidence="10" type="ORF">AYI70_g8107</name>
</gene>
<feature type="region of interest" description="Disordered" evidence="7">
    <location>
        <begin position="1029"/>
        <end position="1049"/>
    </location>
</feature>
<dbReference type="PANTHER" id="PTHR10665">
    <property type="entry name" value="RECOMBINING BINDING PROTEIN SUPPRESSOR OF HAIRLESS"/>
    <property type="match status" value="1"/>
</dbReference>
<dbReference type="InterPro" id="IPR015351">
    <property type="entry name" value="RBP-J/Cbf11/Cbf12_DNA-bd"/>
</dbReference>
<dbReference type="InterPro" id="IPR015350">
    <property type="entry name" value="Beta-trefoil_DNA-bd_dom"/>
</dbReference>
<dbReference type="Gene3D" id="2.80.10.50">
    <property type="match status" value="1"/>
</dbReference>
<feature type="region of interest" description="Disordered" evidence="7">
    <location>
        <begin position="941"/>
        <end position="989"/>
    </location>
</feature>
<dbReference type="Gene3D" id="2.60.40.10">
    <property type="entry name" value="Immunoglobulins"/>
    <property type="match status" value="1"/>
</dbReference>
<feature type="region of interest" description="Disordered" evidence="7">
    <location>
        <begin position="382"/>
        <end position="403"/>
    </location>
</feature>
<evidence type="ECO:0000256" key="6">
    <source>
        <dbReference type="ARBA" id="ARBA00023242"/>
    </source>
</evidence>
<dbReference type="STRING" id="133412.A0A1R1XHJ4"/>
<feature type="region of interest" description="Disordered" evidence="7">
    <location>
        <begin position="1446"/>
        <end position="1470"/>
    </location>
</feature>
<evidence type="ECO:0000256" key="5">
    <source>
        <dbReference type="ARBA" id="ARBA00023163"/>
    </source>
</evidence>
<dbReference type="InterPro" id="IPR037095">
    <property type="entry name" value="RBP-J/Cbf11_DNA-bd_sf"/>
</dbReference>
<feature type="domain" description="Beta-trefoil DNA-binding" evidence="9">
    <location>
        <begin position="647"/>
        <end position="1071"/>
    </location>
</feature>
<comment type="caution">
    <text evidence="10">The sequence shown here is derived from an EMBL/GenBank/DDBJ whole genome shotgun (WGS) entry which is preliminary data.</text>
</comment>
<dbReference type="OrthoDB" id="5600360at2759"/>
<feature type="compositionally biased region" description="Basic and acidic residues" evidence="7">
    <location>
        <begin position="778"/>
        <end position="791"/>
    </location>
</feature>
<evidence type="ECO:0000256" key="1">
    <source>
        <dbReference type="ARBA" id="ARBA00004123"/>
    </source>
</evidence>
<evidence type="ECO:0000313" key="11">
    <source>
        <dbReference type="Proteomes" id="UP000187283"/>
    </source>
</evidence>
<organism evidence="10 11">
    <name type="scientific">Smittium culicis</name>
    <dbReference type="NCBI Taxonomy" id="133412"/>
    <lineage>
        <taxon>Eukaryota</taxon>
        <taxon>Fungi</taxon>
        <taxon>Fungi incertae sedis</taxon>
        <taxon>Zoopagomycota</taxon>
        <taxon>Kickxellomycotina</taxon>
        <taxon>Harpellomycetes</taxon>
        <taxon>Harpellales</taxon>
        <taxon>Legeriomycetaceae</taxon>
        <taxon>Smittium</taxon>
    </lineage>
</organism>
<dbReference type="GO" id="GO:0000978">
    <property type="term" value="F:RNA polymerase II cis-regulatory region sequence-specific DNA binding"/>
    <property type="evidence" value="ECO:0007669"/>
    <property type="project" value="InterPro"/>
</dbReference>
<feature type="domain" description="RBP-J/Cbf11/Cbf12 DNA binding" evidence="8">
    <location>
        <begin position="432"/>
        <end position="646"/>
    </location>
</feature>
<feature type="region of interest" description="Disordered" evidence="7">
    <location>
        <begin position="773"/>
        <end position="794"/>
    </location>
</feature>
<keyword evidence="3" id="KW-0805">Transcription regulation</keyword>
<feature type="compositionally biased region" description="Polar residues" evidence="7">
    <location>
        <begin position="1034"/>
        <end position="1049"/>
    </location>
</feature>
<reference evidence="10 11" key="1">
    <citation type="submission" date="2017-01" db="EMBL/GenBank/DDBJ databases">
        <authorList>
            <person name="Mah S.A."/>
            <person name="Swanson W.J."/>
            <person name="Moy G.W."/>
            <person name="Vacquier V.D."/>
        </authorList>
    </citation>
    <scope>NUCLEOTIDE SEQUENCE [LARGE SCALE GENOMIC DNA]</scope>
    <source>
        <strain evidence="10 11">GSMNP</strain>
    </source>
</reference>
<dbReference type="InterPro" id="IPR008967">
    <property type="entry name" value="p53-like_TF_DNA-bd_sf"/>
</dbReference>
<keyword evidence="4" id="KW-0238">DNA-binding</keyword>
<dbReference type="SUPFAM" id="SSF49417">
    <property type="entry name" value="p53-like transcription factors"/>
    <property type="match status" value="2"/>
</dbReference>
<comment type="similarity">
    <text evidence="2">Belongs to the Su(H) family.</text>
</comment>
<accession>A0A1R1XHJ4</accession>
<dbReference type="Proteomes" id="UP000187283">
    <property type="component" value="Unassembled WGS sequence"/>
</dbReference>
<feature type="region of interest" description="Disordered" evidence="7">
    <location>
        <begin position="1248"/>
        <end position="1274"/>
    </location>
</feature>
<dbReference type="GO" id="GO:0005634">
    <property type="term" value="C:nucleus"/>
    <property type="evidence" value="ECO:0007669"/>
    <property type="project" value="UniProtKB-SubCell"/>
</dbReference>
<keyword evidence="5" id="KW-0804">Transcription</keyword>
<dbReference type="Pfam" id="PF09270">
    <property type="entry name" value="BTD"/>
    <property type="match status" value="1"/>
</dbReference>
<sequence length="1500" mass="166443">MDYVNYAKNQPQTPLKKILSNETSHLDVSWMDEVVGNSKNDNERPRKRRMTTSETYFNRFNTDASESLISNINSPSKNNRTPNNLRNQNFSAMPQNINDLDNNDFENFFKNSKFGKNPDEISPLNSESVSLNNFIKLDQNNLLDSFNNRANLANNSQINLLEMNNQDLSQFTNLNSNSNSIYINPELYPSAPQVNGIPGYFKLGSASAEPIQPSHYNILQNSQNLGRLFPVNEEMENNFPNNFLSAVPLEQVSTTQFPNFYDGKSSPDSAFPNIADPSSENSLNVNDFMNISQFNFAGNFKYNDFHTGKRRADTMIYPQDSMFDSSRSIVNRRHANSLSFNQENCVLDKNSISSNQNRNIMPPVTQQNVYVNRKKRFNTISGIPNDNSLTHTNNHDSRNDSFSISNQSVNCDHEISPGPGFGTIDNLYGDKMIMIFTAKVAQKSYGTEKRFLCPPPVVLFFGGYENYICGCSETEGTNNQIGVRKIYQDKMPKVAVSISGMDVNGMETPFSDTIYSNENSLLVDNSSSSITGSLSGCLNTPSARQSSQLEWIVDNINPSHSSHYALNQNSAPINSNNPSNSVSKLRGRCVAKNLYINDSDDKNKKVHVKVRLSDNHNKSLMAEFYSKPIKVISKPSKKRQSVRNVDLCIHHGSVISLFNRLRSQTVSTKYLGVNKSMSSGGPVPKWCYNPTDSNLSSHQNQPESSPCFVSRSSVWDLFIIWIVDVNYKTKSSSGESDTVYPVPGYPNPPQMALRPRVPPNFVYPPTLQPSSISFGKLPEGERASEEHDSKPIKSSPIAIHYNQPVVLQCLSTGMVSPVMVLRKIEKGSIAVGSFSLKDTQKLNTGDPVSQLHKVAFELHPQFQDYNAPNHNLYYKDFNSSINAQRTSVADLLAPGRYLSCMGDIVGLQISISGKSASPNGSSSAANLESLKSSKPFSYLPTEYGYNNDAQRSHQNQSQHLHNLGSSFSQPLNSGQHNINPPNSSFQFINSSNGIPGSNSAYSNPISAKRKAENLASNIADTEFYSPNDYRKRSSSNVETISGSQSTLKSNHSDSIKSQITWSENVSDASVWTIVGTDCATYRFDYLKNHENITNSISESGSTKFSYSVDKDISVAQSNISEATNPSCHVSNGEFVNNNIATIQNRSSIQNIFNSISQNHNIVSLDNFIGDESSFDLGMQLNNSNSSLDISGNVNYFNDGFFILNNQSNKESSSKQLLVSPNASTLYNSPNNSNVLVFSDTPLANHSNISDLSLPQDNLAPPSPNSTKQPDFYENSNQLNYGGMVADLNSNNLNNLGSNLLYGTSLTKNPEFLAKDESNDPRPILYKVQFQNNVPQEISSQRDRGMSISTQFNNFGIYDDNSSSIQLKSLDDGKSSGNPSDIIEMTQESDKVILENKNGRSALIIHGDNFTKCTQILFNNTASLSVEFVSSKILVCLGPLLSDFPKHDSSNNNFNPNEKMSLDKDSKEPLDKDSSINLECRISFLNRLGITNSKMKFTLRS</sequence>
<dbReference type="Gene3D" id="2.60.40.1450">
    <property type="entry name" value="LAG1, DNA binding domain"/>
    <property type="match status" value="1"/>
</dbReference>
<feature type="compositionally biased region" description="Polar residues" evidence="7">
    <location>
        <begin position="1264"/>
        <end position="1274"/>
    </location>
</feature>
<dbReference type="Pfam" id="PF09271">
    <property type="entry name" value="LAG1-DNAbind"/>
    <property type="match status" value="1"/>
</dbReference>
<evidence type="ECO:0000313" key="10">
    <source>
        <dbReference type="EMBL" id="OMJ14091.1"/>
    </source>
</evidence>
<protein>
    <submittedName>
        <fullName evidence="10">Suppressor of hairless-like protein</fullName>
    </submittedName>
</protein>
<keyword evidence="6" id="KW-0539">Nucleus</keyword>
<dbReference type="SMART" id="SM01267">
    <property type="entry name" value="LAG1_DNAbind"/>
    <property type="match status" value="1"/>
</dbReference>
<name>A0A1R1XHJ4_9FUNG</name>
<dbReference type="EMBL" id="LSSN01003212">
    <property type="protein sequence ID" value="OMJ14091.1"/>
    <property type="molecule type" value="Genomic_DNA"/>
</dbReference>
<feature type="compositionally biased region" description="Basic and acidic residues" evidence="7">
    <location>
        <begin position="1459"/>
        <end position="1470"/>
    </location>
</feature>
<feature type="compositionally biased region" description="Polar residues" evidence="7">
    <location>
        <begin position="382"/>
        <end position="392"/>
    </location>
</feature>
<proteinExistence type="inferred from homology"/>
<dbReference type="InterPro" id="IPR036358">
    <property type="entry name" value="BTD_sf"/>
</dbReference>
<evidence type="ECO:0000256" key="7">
    <source>
        <dbReference type="SAM" id="MobiDB-lite"/>
    </source>
</evidence>
<comment type="subcellular location">
    <subcellularLocation>
        <location evidence="1">Nucleus</location>
    </subcellularLocation>
</comment>
<evidence type="ECO:0000256" key="4">
    <source>
        <dbReference type="ARBA" id="ARBA00023125"/>
    </source>
</evidence>
<evidence type="ECO:0000256" key="2">
    <source>
        <dbReference type="ARBA" id="ARBA00009704"/>
    </source>
</evidence>
<dbReference type="InterPro" id="IPR040159">
    <property type="entry name" value="CLS_fam"/>
</dbReference>
<evidence type="ECO:0000259" key="9">
    <source>
        <dbReference type="SMART" id="SM01268"/>
    </source>
</evidence>
<feature type="compositionally biased region" description="Polar residues" evidence="7">
    <location>
        <begin position="947"/>
        <end position="987"/>
    </location>
</feature>